<feature type="domain" description="MotA/TolQ/ExbB proton channel" evidence="13">
    <location>
        <begin position="100"/>
        <end position="219"/>
    </location>
</feature>
<evidence type="ECO:0000256" key="5">
    <source>
        <dbReference type="ARBA" id="ARBA00022500"/>
    </source>
</evidence>
<evidence type="ECO:0000256" key="7">
    <source>
        <dbReference type="ARBA" id="ARBA00022779"/>
    </source>
</evidence>
<dbReference type="Pfam" id="PF20560">
    <property type="entry name" value="MotA_N"/>
    <property type="match status" value="1"/>
</dbReference>
<evidence type="ECO:0000256" key="8">
    <source>
        <dbReference type="ARBA" id="ARBA00022781"/>
    </source>
</evidence>
<sequence>MDPASLIGIVVALGAVLAAIILEGSSPMSVILPAPMLLVIGGTLGAGLMGSTVIDAKRAFGSLGKAFTFKPPNPEKTVETLVDLADRARREGLLALEDAAREIDDEFLRSGLQGAIDGTDPDDLRTILEDRIQTKRAADRGAAKYFTDMGGYAPTIGIIGTVVSLVHVLENLAKPEELGELIAAAFVATLWGLLSANLIWLPLGSRLKRASDLECAQMEVAVEGLLAVQAGANPRLVGERLRSLLPAADPKAAAKAGAAKKAAA</sequence>
<evidence type="ECO:0000313" key="16">
    <source>
        <dbReference type="Proteomes" id="UP000562124"/>
    </source>
</evidence>
<keyword evidence="11 12" id="KW-0472">Membrane</keyword>
<evidence type="ECO:0000256" key="1">
    <source>
        <dbReference type="ARBA" id="ARBA00004651"/>
    </source>
</evidence>
<evidence type="ECO:0000256" key="4">
    <source>
        <dbReference type="ARBA" id="ARBA00022475"/>
    </source>
</evidence>
<evidence type="ECO:0000256" key="9">
    <source>
        <dbReference type="ARBA" id="ARBA00022989"/>
    </source>
</evidence>
<keyword evidence="9 12" id="KW-1133">Transmembrane helix</keyword>
<dbReference type="EMBL" id="JABCJJ010000022">
    <property type="protein sequence ID" value="NMR21060.1"/>
    <property type="molecule type" value="Genomic_DNA"/>
</dbReference>
<comment type="similarity">
    <text evidence="2">Belongs to the MotA family.</text>
</comment>
<dbReference type="GO" id="GO:0071978">
    <property type="term" value="P:bacterial-type flagellum-dependent swarming motility"/>
    <property type="evidence" value="ECO:0007669"/>
    <property type="project" value="InterPro"/>
</dbReference>
<dbReference type="InterPro" id="IPR000540">
    <property type="entry name" value="Flag_MotA_CS"/>
</dbReference>
<accession>A0A7Y0QI77</accession>
<keyword evidence="16" id="KW-1185">Reference proteome</keyword>
<protein>
    <submittedName>
        <fullName evidence="15">Motility protein A</fullName>
    </submittedName>
</protein>
<evidence type="ECO:0000256" key="11">
    <source>
        <dbReference type="ARBA" id="ARBA00023136"/>
    </source>
</evidence>
<comment type="subcellular location">
    <subcellularLocation>
        <location evidence="1">Cell membrane</location>
        <topology evidence="1">Multi-pass membrane protein</topology>
    </subcellularLocation>
</comment>
<dbReference type="GO" id="GO:0005886">
    <property type="term" value="C:plasma membrane"/>
    <property type="evidence" value="ECO:0007669"/>
    <property type="project" value="UniProtKB-SubCell"/>
</dbReference>
<dbReference type="AlphaFoldDB" id="A0A7Y0QI77"/>
<dbReference type="PANTHER" id="PTHR30433">
    <property type="entry name" value="CHEMOTAXIS PROTEIN MOTA"/>
    <property type="match status" value="1"/>
</dbReference>
<evidence type="ECO:0000259" key="14">
    <source>
        <dbReference type="Pfam" id="PF20560"/>
    </source>
</evidence>
<feature type="transmembrane region" description="Helical" evidence="12">
    <location>
        <begin position="181"/>
        <end position="201"/>
    </location>
</feature>
<feature type="domain" description="Motility protein A N-terminal" evidence="14">
    <location>
        <begin position="6"/>
        <end position="86"/>
    </location>
</feature>
<dbReference type="InterPro" id="IPR047055">
    <property type="entry name" value="MotA-like"/>
</dbReference>
<dbReference type="PROSITE" id="PS01307">
    <property type="entry name" value="MOTA"/>
    <property type="match status" value="1"/>
</dbReference>
<keyword evidence="5" id="KW-0145">Chemotaxis</keyword>
<dbReference type="RefSeq" id="WP_169325434.1">
    <property type="nucleotide sequence ID" value="NZ_JABCJJ010000022.1"/>
</dbReference>
<keyword evidence="7" id="KW-0283">Flagellar rotation</keyword>
<comment type="caution">
    <text evidence="15">The sequence shown here is derived from an EMBL/GenBank/DDBJ whole genome shotgun (WGS) entry which is preliminary data.</text>
</comment>
<gene>
    <name evidence="15" type="ORF">HIR71_12655</name>
</gene>
<proteinExistence type="inferred from homology"/>
<reference evidence="15 16" key="1">
    <citation type="submission" date="2020-04" db="EMBL/GenBank/DDBJ databases">
        <title>Sequencing and Assembly of C. fimi.</title>
        <authorList>
            <person name="Ramsey A.R."/>
        </authorList>
    </citation>
    <scope>NUCLEOTIDE SEQUENCE [LARGE SCALE GENOMIC DNA]</scope>
    <source>
        <strain evidence="15 16">SB</strain>
    </source>
</reference>
<evidence type="ECO:0000256" key="2">
    <source>
        <dbReference type="ARBA" id="ARBA00008038"/>
    </source>
</evidence>
<dbReference type="InterPro" id="IPR046786">
    <property type="entry name" value="MotA_N"/>
</dbReference>
<feature type="transmembrane region" description="Helical" evidence="12">
    <location>
        <begin position="149"/>
        <end position="169"/>
    </location>
</feature>
<dbReference type="PANTHER" id="PTHR30433:SF3">
    <property type="entry name" value="MOTILITY PROTEIN A"/>
    <property type="match status" value="1"/>
</dbReference>
<organism evidence="15 16">
    <name type="scientific">Cellulomonas fimi</name>
    <dbReference type="NCBI Taxonomy" id="1708"/>
    <lineage>
        <taxon>Bacteria</taxon>
        <taxon>Bacillati</taxon>
        <taxon>Actinomycetota</taxon>
        <taxon>Actinomycetes</taxon>
        <taxon>Micrococcales</taxon>
        <taxon>Cellulomonadaceae</taxon>
        <taxon>Cellulomonas</taxon>
    </lineage>
</organism>
<dbReference type="Proteomes" id="UP000562124">
    <property type="component" value="Unassembled WGS sequence"/>
</dbReference>
<keyword evidence="6 12" id="KW-0812">Transmembrane</keyword>
<evidence type="ECO:0000259" key="13">
    <source>
        <dbReference type="Pfam" id="PF01618"/>
    </source>
</evidence>
<keyword evidence="10" id="KW-0406">Ion transport</keyword>
<name>A0A7Y0QI77_CELFI</name>
<keyword evidence="4" id="KW-1003">Cell membrane</keyword>
<evidence type="ECO:0000256" key="6">
    <source>
        <dbReference type="ARBA" id="ARBA00022692"/>
    </source>
</evidence>
<evidence type="ECO:0000256" key="3">
    <source>
        <dbReference type="ARBA" id="ARBA00022448"/>
    </source>
</evidence>
<dbReference type="GO" id="GO:1902600">
    <property type="term" value="P:proton transmembrane transport"/>
    <property type="evidence" value="ECO:0007669"/>
    <property type="project" value="UniProtKB-KW"/>
</dbReference>
<evidence type="ECO:0000256" key="10">
    <source>
        <dbReference type="ARBA" id="ARBA00023065"/>
    </source>
</evidence>
<dbReference type="GO" id="GO:0006935">
    <property type="term" value="P:chemotaxis"/>
    <property type="evidence" value="ECO:0007669"/>
    <property type="project" value="UniProtKB-KW"/>
</dbReference>
<keyword evidence="3" id="KW-0813">Transport</keyword>
<evidence type="ECO:0000256" key="12">
    <source>
        <dbReference type="SAM" id="Phobius"/>
    </source>
</evidence>
<feature type="transmembrane region" description="Helical" evidence="12">
    <location>
        <begin position="34"/>
        <end position="54"/>
    </location>
</feature>
<evidence type="ECO:0000313" key="15">
    <source>
        <dbReference type="EMBL" id="NMR21060.1"/>
    </source>
</evidence>
<dbReference type="Pfam" id="PF01618">
    <property type="entry name" value="MotA_ExbB"/>
    <property type="match status" value="1"/>
</dbReference>
<dbReference type="InterPro" id="IPR002898">
    <property type="entry name" value="MotA_ExbB_proton_chnl"/>
</dbReference>
<keyword evidence="8" id="KW-0375">Hydrogen ion transport</keyword>